<dbReference type="PANTHER" id="PTHR45686:SF4">
    <property type="entry name" value="ADP-RIBOSYLATION FACTOR GTPASE ACTIVATING PROTEIN 3, ISOFORM H"/>
    <property type="match status" value="1"/>
</dbReference>
<protein>
    <recommendedName>
        <fullName evidence="9">Arf-GAP domain-containing protein</fullName>
    </recommendedName>
</protein>
<dbReference type="PANTHER" id="PTHR45686">
    <property type="entry name" value="ADP-RIBOSYLATION FACTOR GTPASE ACTIVATING PROTEIN 3, ISOFORM H-RELATED"/>
    <property type="match status" value="1"/>
</dbReference>
<evidence type="ECO:0000256" key="6">
    <source>
        <dbReference type="ARBA" id="ARBA00022990"/>
    </source>
</evidence>
<dbReference type="GO" id="GO:0005096">
    <property type="term" value="F:GTPase activator activity"/>
    <property type="evidence" value="ECO:0007669"/>
    <property type="project" value="UniProtKB-KW"/>
</dbReference>
<keyword evidence="2" id="KW-0597">Phosphoprotein</keyword>
<dbReference type="EMBL" id="JBJXBP010000007">
    <property type="protein sequence ID" value="KAL3817928.1"/>
    <property type="molecule type" value="Genomic_DNA"/>
</dbReference>
<sequence>MASDNYTDKNAVFRKLKAKSENKMCFDCNAKNPTWASVTYGIFLCIDCSAVHRSLGVHISFVSFTEVNSLNCRSTNLDSWTPEQLKLMSFGGNNRAQVFFKQHGWTDGGKIEAKYTSRAAELYKQLLSKEVAKSNVVEAGLPSSPVASQSLQTSNGFSDFSSINEDPKGGYINTVPKETLSTKNGGSEFTPSPRASQTVTTMTVKKPLGAKKTGKTGGLGARKLTSKNGAKGDMSGWPAPPGFDLFIYTSIQLLPSENLYDQKPEEAPPVQVSSTNSSNNSAPTLGSSFASRFEYAENSQSTEISSGGSRVINHVVPPKSSNFFAEYGMDSGFSKKSSSNSSKVQVEETDEARKKFTNAKSISSAQFFGVQDKAYDSEASVTLQKFSGSSSISSADFYGHDSSAIDITASDLINKLSFQAQQDISSLKNMAGETGKKISSIASTFLTDFQDRIL</sequence>
<dbReference type="Gene3D" id="1.10.220.150">
    <property type="entry name" value="Arf GTPase activating protein"/>
    <property type="match status" value="1"/>
</dbReference>
<dbReference type="CDD" id="cd08831">
    <property type="entry name" value="ArfGap_ArfGap2_3_like"/>
    <property type="match status" value="1"/>
</dbReference>
<feature type="compositionally biased region" description="Polar residues" evidence="8">
    <location>
        <begin position="179"/>
        <end position="203"/>
    </location>
</feature>
<evidence type="ECO:0000256" key="7">
    <source>
        <dbReference type="PROSITE-ProRule" id="PRU00288"/>
    </source>
</evidence>
<dbReference type="PRINTS" id="PR00405">
    <property type="entry name" value="REVINTRACTNG"/>
</dbReference>
<keyword evidence="6" id="KW-0007">Acetylation</keyword>
<evidence type="ECO:0000313" key="11">
    <source>
        <dbReference type="Proteomes" id="UP001634393"/>
    </source>
</evidence>
<feature type="domain" description="Arf-GAP" evidence="9">
    <location>
        <begin position="10"/>
        <end position="138"/>
    </location>
</feature>
<dbReference type="InterPro" id="IPR001164">
    <property type="entry name" value="ArfGAP_dom"/>
</dbReference>
<dbReference type="FunFam" id="1.10.220.150:FF:000012">
    <property type="entry name" value="ADP-ribosylation factor GTPase-activating protein AGD10"/>
    <property type="match status" value="1"/>
</dbReference>
<dbReference type="PROSITE" id="PS50115">
    <property type="entry name" value="ARFGAP"/>
    <property type="match status" value="1"/>
</dbReference>
<keyword evidence="4 7" id="KW-0863">Zinc-finger</keyword>
<accession>A0ABD3S0B6</accession>
<dbReference type="SUPFAM" id="SSF57863">
    <property type="entry name" value="ArfGap/RecO-like zinc finger"/>
    <property type="match status" value="1"/>
</dbReference>
<evidence type="ECO:0000259" key="9">
    <source>
        <dbReference type="PROSITE" id="PS50115"/>
    </source>
</evidence>
<organism evidence="10 11">
    <name type="scientific">Penstemon smallii</name>
    <dbReference type="NCBI Taxonomy" id="265156"/>
    <lineage>
        <taxon>Eukaryota</taxon>
        <taxon>Viridiplantae</taxon>
        <taxon>Streptophyta</taxon>
        <taxon>Embryophyta</taxon>
        <taxon>Tracheophyta</taxon>
        <taxon>Spermatophyta</taxon>
        <taxon>Magnoliopsida</taxon>
        <taxon>eudicotyledons</taxon>
        <taxon>Gunneridae</taxon>
        <taxon>Pentapetalae</taxon>
        <taxon>asterids</taxon>
        <taxon>lamiids</taxon>
        <taxon>Lamiales</taxon>
        <taxon>Plantaginaceae</taxon>
        <taxon>Cheloneae</taxon>
        <taxon>Penstemon</taxon>
    </lineage>
</organism>
<evidence type="ECO:0000313" key="10">
    <source>
        <dbReference type="EMBL" id="KAL3817928.1"/>
    </source>
</evidence>
<dbReference type="SMART" id="SM00105">
    <property type="entry name" value="ArfGap"/>
    <property type="match status" value="1"/>
</dbReference>
<dbReference type="GO" id="GO:0008270">
    <property type="term" value="F:zinc ion binding"/>
    <property type="evidence" value="ECO:0007669"/>
    <property type="project" value="UniProtKB-KW"/>
</dbReference>
<evidence type="ECO:0000256" key="8">
    <source>
        <dbReference type="SAM" id="MobiDB-lite"/>
    </source>
</evidence>
<keyword evidence="1" id="KW-0343">GTPase activation</keyword>
<evidence type="ECO:0000256" key="4">
    <source>
        <dbReference type="ARBA" id="ARBA00022771"/>
    </source>
</evidence>
<keyword evidence="11" id="KW-1185">Reference proteome</keyword>
<dbReference type="AlphaFoldDB" id="A0ABD3S0B6"/>
<name>A0ABD3S0B6_9LAMI</name>
<comment type="caution">
    <text evidence="10">The sequence shown here is derived from an EMBL/GenBank/DDBJ whole genome shotgun (WGS) entry which is preliminary data.</text>
</comment>
<evidence type="ECO:0000256" key="3">
    <source>
        <dbReference type="ARBA" id="ARBA00022723"/>
    </source>
</evidence>
<dbReference type="InterPro" id="IPR038508">
    <property type="entry name" value="ArfGAP_dom_sf"/>
</dbReference>
<keyword evidence="5" id="KW-0862">Zinc</keyword>
<feature type="region of interest" description="Disordered" evidence="8">
    <location>
        <begin position="261"/>
        <end position="284"/>
    </location>
</feature>
<evidence type="ECO:0000256" key="2">
    <source>
        <dbReference type="ARBA" id="ARBA00022553"/>
    </source>
</evidence>
<dbReference type="InterPro" id="IPR037278">
    <property type="entry name" value="ARFGAP/RecO"/>
</dbReference>
<dbReference type="Proteomes" id="UP001634393">
    <property type="component" value="Unassembled WGS sequence"/>
</dbReference>
<keyword evidence="3" id="KW-0479">Metal-binding</keyword>
<proteinExistence type="predicted"/>
<reference evidence="10 11" key="1">
    <citation type="submission" date="2024-12" db="EMBL/GenBank/DDBJ databases">
        <title>The unique morphological basis and parallel evolutionary history of personate flowers in Penstemon.</title>
        <authorList>
            <person name="Depatie T.H."/>
            <person name="Wessinger C.A."/>
        </authorList>
    </citation>
    <scope>NUCLEOTIDE SEQUENCE [LARGE SCALE GENOMIC DNA]</scope>
    <source>
        <strain evidence="10">WTNN_2</strain>
        <tissue evidence="10">Leaf</tissue>
    </source>
</reference>
<gene>
    <name evidence="10" type="ORF">ACJIZ3_003833</name>
</gene>
<dbReference type="Pfam" id="PF01412">
    <property type="entry name" value="ArfGap"/>
    <property type="match status" value="1"/>
</dbReference>
<feature type="region of interest" description="Disordered" evidence="8">
    <location>
        <begin position="179"/>
        <end position="233"/>
    </location>
</feature>
<evidence type="ECO:0000256" key="1">
    <source>
        <dbReference type="ARBA" id="ARBA00022468"/>
    </source>
</evidence>
<evidence type="ECO:0000256" key="5">
    <source>
        <dbReference type="ARBA" id="ARBA00022833"/>
    </source>
</evidence>